<sequence length="553" mass="60269">MPLRITSAPVSGVKKRKNPASARPRASPFATHARRKPTTSSCSDSPKPQSSVVENQSPLPDVGVSHYIPQTARVENVVQALEYVRDSMFEDLPASRGGMNSTRIAEVLNFRRSLPPLASVAHVHTLLDAPTKVEKEILELVNTGRVRRLIVSGRGNDAAGLGDCLVLAEDWERLVKDSGALDPSLKEKFLEVLSQMRNTSAVPGRLFSPPEYMSLASSGLMSLRNFTPTSSAGNSASRTNQGSPLDTGGHRLNFHAATLFLSLPNTGPYLGVLGAGRAHLLSLLRRSISNEVPLTLLRDRWDGAVETNRSFSVAKRVRGEPRTSTPSTAKVQLSTSIVPTADIRQGKEFWACRTSVHQNAPVHGTASWDEFRSGLRENHVENEMEYTPSVTAIERLLTWPIEGKVEGGWGDVEMQVNMITHTFHPAPLIRPRTFIVLAISATLPDVLGNGFMTTQLPLAGPDHDSIPSSLREKIIHAVPQNTIFASYASVEQVILQGNAERIEWRMATTSDAGGAIPQWVQRSWTMGGVPKAIVADVGLFIAWTSRRRASTSI</sequence>
<name>A0AAD4CC91_ASPNN</name>
<protein>
    <recommendedName>
        <fullName evidence="2">DUF3074 domain-containing protein</fullName>
    </recommendedName>
</protein>
<dbReference type="InterPro" id="IPR024500">
    <property type="entry name" value="DUF3074"/>
</dbReference>
<organism evidence="3 4">
    <name type="scientific">Aspergillus nanangensis</name>
    <dbReference type="NCBI Taxonomy" id="2582783"/>
    <lineage>
        <taxon>Eukaryota</taxon>
        <taxon>Fungi</taxon>
        <taxon>Dikarya</taxon>
        <taxon>Ascomycota</taxon>
        <taxon>Pezizomycotina</taxon>
        <taxon>Eurotiomycetes</taxon>
        <taxon>Eurotiomycetidae</taxon>
        <taxon>Eurotiales</taxon>
        <taxon>Aspergillaceae</taxon>
        <taxon>Aspergillus</taxon>
        <taxon>Aspergillus subgen. Circumdati</taxon>
    </lineage>
</organism>
<dbReference type="Proteomes" id="UP001194746">
    <property type="component" value="Unassembled WGS sequence"/>
</dbReference>
<feature type="domain" description="DUF3074" evidence="2">
    <location>
        <begin position="350"/>
        <end position="544"/>
    </location>
</feature>
<feature type="region of interest" description="Disordered" evidence="1">
    <location>
        <begin position="227"/>
        <end position="248"/>
    </location>
</feature>
<feature type="compositionally biased region" description="Polar residues" evidence="1">
    <location>
        <begin position="227"/>
        <end position="244"/>
    </location>
</feature>
<proteinExistence type="predicted"/>
<reference evidence="3" key="2">
    <citation type="submission" date="2020-02" db="EMBL/GenBank/DDBJ databases">
        <authorList>
            <person name="Gilchrist C.L.M."/>
            <person name="Chooi Y.-H."/>
        </authorList>
    </citation>
    <scope>NUCLEOTIDE SEQUENCE</scope>
    <source>
        <strain evidence="3">MST-FP2251</strain>
    </source>
</reference>
<dbReference type="Pfam" id="PF10494">
    <property type="entry name" value="Stk19"/>
    <property type="match status" value="1"/>
</dbReference>
<dbReference type="EMBL" id="VCAU01000178">
    <property type="protein sequence ID" value="KAF9883188.1"/>
    <property type="molecule type" value="Genomic_DNA"/>
</dbReference>
<comment type="caution">
    <text evidence="3">The sequence shown here is derived from an EMBL/GenBank/DDBJ whole genome shotgun (WGS) entry which is preliminary data.</text>
</comment>
<evidence type="ECO:0000256" key="1">
    <source>
        <dbReference type="SAM" id="MobiDB-lite"/>
    </source>
</evidence>
<keyword evidence="4" id="KW-1185">Reference proteome</keyword>
<dbReference type="PANTHER" id="PTHR40370">
    <property type="entry name" value="EXPRESSED PROTEIN"/>
    <property type="match status" value="1"/>
</dbReference>
<feature type="compositionally biased region" description="Low complexity" evidence="1">
    <location>
        <begin position="40"/>
        <end position="51"/>
    </location>
</feature>
<accession>A0AAD4CC91</accession>
<feature type="compositionally biased region" description="Low complexity" evidence="1">
    <location>
        <begin position="19"/>
        <end position="28"/>
    </location>
</feature>
<dbReference type="AlphaFoldDB" id="A0AAD4CC91"/>
<evidence type="ECO:0000259" key="2">
    <source>
        <dbReference type="Pfam" id="PF11274"/>
    </source>
</evidence>
<dbReference type="PANTHER" id="PTHR40370:SF1">
    <property type="entry name" value="DUF3074 DOMAIN-CONTAINING PROTEIN"/>
    <property type="match status" value="1"/>
</dbReference>
<evidence type="ECO:0000313" key="3">
    <source>
        <dbReference type="EMBL" id="KAF9883188.1"/>
    </source>
</evidence>
<feature type="region of interest" description="Disordered" evidence="1">
    <location>
        <begin position="1"/>
        <end position="59"/>
    </location>
</feature>
<dbReference type="Pfam" id="PF11274">
    <property type="entry name" value="DUF3074"/>
    <property type="match status" value="1"/>
</dbReference>
<dbReference type="InterPro" id="IPR018865">
    <property type="entry name" value="STK19-like"/>
</dbReference>
<evidence type="ECO:0000313" key="4">
    <source>
        <dbReference type="Proteomes" id="UP001194746"/>
    </source>
</evidence>
<reference evidence="3" key="1">
    <citation type="journal article" date="2019" name="Beilstein J. Org. Chem.">
        <title>Nanangenines: drimane sesquiterpenoids as the dominant metabolite cohort of a novel Australian fungus, Aspergillus nanangensis.</title>
        <authorList>
            <person name="Lacey H.J."/>
            <person name="Gilchrist C.L.M."/>
            <person name="Crombie A."/>
            <person name="Kalaitzis J.A."/>
            <person name="Vuong D."/>
            <person name="Rutledge P.J."/>
            <person name="Turner P."/>
            <person name="Pitt J.I."/>
            <person name="Lacey E."/>
            <person name="Chooi Y.H."/>
            <person name="Piggott A.M."/>
        </authorList>
    </citation>
    <scope>NUCLEOTIDE SEQUENCE</scope>
    <source>
        <strain evidence="3">MST-FP2251</strain>
    </source>
</reference>
<gene>
    <name evidence="3" type="ORF">FE257_003875</name>
</gene>